<evidence type="ECO:0000313" key="3">
    <source>
        <dbReference type="Proteomes" id="UP000738431"/>
    </source>
</evidence>
<organism evidence="2 3">
    <name type="scientific">Actomonas aquatica</name>
    <dbReference type="NCBI Taxonomy" id="2866162"/>
    <lineage>
        <taxon>Bacteria</taxon>
        <taxon>Pseudomonadati</taxon>
        <taxon>Verrucomicrobiota</taxon>
        <taxon>Opitutia</taxon>
        <taxon>Opitutales</taxon>
        <taxon>Opitutaceae</taxon>
        <taxon>Actomonas</taxon>
    </lineage>
</organism>
<keyword evidence="3" id="KW-1185">Reference proteome</keyword>
<dbReference type="SUPFAM" id="SSF51658">
    <property type="entry name" value="Xylose isomerase-like"/>
    <property type="match status" value="1"/>
</dbReference>
<evidence type="ECO:0000313" key="2">
    <source>
        <dbReference type="EMBL" id="WRQ88822.1"/>
    </source>
</evidence>
<feature type="domain" description="Xylose isomerase-like TIM barrel" evidence="1">
    <location>
        <begin position="73"/>
        <end position="289"/>
    </location>
</feature>
<reference evidence="2 3" key="1">
    <citation type="submission" date="2023-12" db="EMBL/GenBank/DDBJ databases">
        <title>Description of an unclassified Opitutus bacterium of Verrucomicrobiota.</title>
        <authorList>
            <person name="Zhang D.-F."/>
        </authorList>
    </citation>
    <scope>NUCLEOTIDE SEQUENCE [LARGE SCALE GENOMIC DNA]</scope>
    <source>
        <strain evidence="2 3">WL0086</strain>
    </source>
</reference>
<dbReference type="Proteomes" id="UP000738431">
    <property type="component" value="Chromosome"/>
</dbReference>
<evidence type="ECO:0000259" key="1">
    <source>
        <dbReference type="Pfam" id="PF01261"/>
    </source>
</evidence>
<accession>A0ABZ1CBY2</accession>
<dbReference type="Pfam" id="PF01261">
    <property type="entry name" value="AP_endonuc_2"/>
    <property type="match status" value="1"/>
</dbReference>
<proteinExistence type="predicted"/>
<name>A0ABZ1CBY2_9BACT</name>
<dbReference type="InterPro" id="IPR013022">
    <property type="entry name" value="Xyl_isomerase-like_TIM-brl"/>
</dbReference>
<dbReference type="PANTHER" id="PTHR12110:SF53">
    <property type="entry name" value="BLR5974 PROTEIN"/>
    <property type="match status" value="1"/>
</dbReference>
<protein>
    <submittedName>
        <fullName evidence="2">TIM barrel protein</fullName>
    </submittedName>
</protein>
<dbReference type="InterPro" id="IPR050312">
    <property type="entry name" value="IolE/XylAMocC-like"/>
</dbReference>
<dbReference type="InterPro" id="IPR036237">
    <property type="entry name" value="Xyl_isomerase-like_sf"/>
</dbReference>
<sequence>MLRRHFLFSTGLALTVGLTTRSFAHTPLKHGKRLAMGTVIFRHRFAQTRSDNLPHPGSPLTLLDVPEYYHQRFGLSQVEYWSYHFESLEPAYLARLRAALDAAGSRLINIQIDTDYNLAAENPTRRAESIAEVERWIDAAVVLGSPSVRANPGNGPIEHAIASLREINTYAQDHRIVLLNENHFGIEMDPDIHLRIREEAGPENLYTLPDFGNYSDEARFAALEKILPYAYLISAKAVRFDAEGHHQPYDFDRCVQMAEAAGFKGIYSVEQWDRTDHDMDYEKVADWLLTHVSQNLRT</sequence>
<gene>
    <name evidence="2" type="ORF">K1X11_005355</name>
</gene>
<dbReference type="EMBL" id="CP139781">
    <property type="protein sequence ID" value="WRQ88822.1"/>
    <property type="molecule type" value="Genomic_DNA"/>
</dbReference>
<dbReference type="RefSeq" id="WP_221031918.1">
    <property type="nucleotide sequence ID" value="NZ_CP139781.1"/>
</dbReference>
<dbReference type="PANTHER" id="PTHR12110">
    <property type="entry name" value="HYDROXYPYRUVATE ISOMERASE"/>
    <property type="match status" value="1"/>
</dbReference>
<dbReference type="Gene3D" id="3.20.20.150">
    <property type="entry name" value="Divalent-metal-dependent TIM barrel enzymes"/>
    <property type="match status" value="1"/>
</dbReference>